<reference evidence="4 5" key="1">
    <citation type="submission" date="2016-10" db="EMBL/GenBank/DDBJ databases">
        <title>Draft genome sequences of four alkaliphilic bacteria belonging to the Anaerobacillus genus.</title>
        <authorList>
            <person name="Bassil N.M."/>
            <person name="Lloyd J.R."/>
        </authorList>
    </citation>
    <scope>NUCLEOTIDE SEQUENCE [LARGE SCALE GENOMIC DNA]</scope>
    <source>
        <strain evidence="4 5">DSM 22531</strain>
    </source>
</reference>
<evidence type="ECO:0000313" key="5">
    <source>
        <dbReference type="Proteomes" id="UP000180057"/>
    </source>
</evidence>
<dbReference type="EMBL" id="MLQS01000001">
    <property type="protein sequence ID" value="OIJ22346.1"/>
    <property type="molecule type" value="Genomic_DNA"/>
</dbReference>
<dbReference type="Pfam" id="PF09699">
    <property type="entry name" value="Paired_CXXCH_1"/>
    <property type="match status" value="1"/>
</dbReference>
<dbReference type="PANTHER" id="PTHR35038">
    <property type="entry name" value="DISSIMILATORY SULFITE REDUCTASE SIRA"/>
    <property type="match status" value="1"/>
</dbReference>
<keyword evidence="5" id="KW-1185">Reference proteome</keyword>
<comment type="caution">
    <text evidence="4">The sequence shown here is derived from an EMBL/GenBank/DDBJ whole genome shotgun (WGS) entry which is preliminary data.</text>
</comment>
<keyword evidence="1 2" id="KW-0732">Signal</keyword>
<dbReference type="STRING" id="472963.BKP45_06830"/>
<evidence type="ECO:0000256" key="2">
    <source>
        <dbReference type="SAM" id="SignalP"/>
    </source>
</evidence>
<evidence type="ECO:0000256" key="1">
    <source>
        <dbReference type="ARBA" id="ARBA00022729"/>
    </source>
</evidence>
<evidence type="ECO:0000313" key="4">
    <source>
        <dbReference type="EMBL" id="OIJ22346.1"/>
    </source>
</evidence>
<dbReference type="Gene3D" id="3.90.10.10">
    <property type="entry name" value="Cytochrome C3"/>
    <property type="match status" value="1"/>
</dbReference>
<dbReference type="InterPro" id="IPR036280">
    <property type="entry name" value="Multihaem_cyt_sf"/>
</dbReference>
<dbReference type="SUPFAM" id="SSF48695">
    <property type="entry name" value="Multiheme cytochromes"/>
    <property type="match status" value="1"/>
</dbReference>
<evidence type="ECO:0000259" key="3">
    <source>
        <dbReference type="Pfam" id="PF09699"/>
    </source>
</evidence>
<proteinExistence type="predicted"/>
<accession>A0A1S2MCN7</accession>
<dbReference type="OrthoDB" id="10939at2"/>
<protein>
    <recommendedName>
        <fullName evidence="3">Doubled CXXCH motif domain-containing protein</fullName>
    </recommendedName>
</protein>
<dbReference type="AlphaFoldDB" id="A0A1S2MCN7"/>
<feature type="domain" description="Doubled CXXCH motif" evidence="3">
    <location>
        <begin position="87"/>
        <end position="121"/>
    </location>
</feature>
<dbReference type="Gene3D" id="1.10.1130.10">
    <property type="entry name" value="Flavocytochrome C3, Chain A"/>
    <property type="match status" value="1"/>
</dbReference>
<organism evidence="4 5">
    <name type="scientific">Anaerobacillus alkalidiazotrophicus</name>
    <dbReference type="NCBI Taxonomy" id="472963"/>
    <lineage>
        <taxon>Bacteria</taxon>
        <taxon>Bacillati</taxon>
        <taxon>Bacillota</taxon>
        <taxon>Bacilli</taxon>
        <taxon>Bacillales</taxon>
        <taxon>Bacillaceae</taxon>
        <taxon>Anaerobacillus</taxon>
    </lineage>
</organism>
<feature type="signal peptide" evidence="2">
    <location>
        <begin position="1"/>
        <end position="24"/>
    </location>
</feature>
<feature type="chain" id="PRO_5010193116" description="Doubled CXXCH motif domain-containing protein" evidence="2">
    <location>
        <begin position="25"/>
        <end position="479"/>
    </location>
</feature>
<dbReference type="InterPro" id="IPR051829">
    <property type="entry name" value="Multiheme_Cytochr_ET"/>
</dbReference>
<dbReference type="InterPro" id="IPR010177">
    <property type="entry name" value="Paired_CXXCH_1"/>
</dbReference>
<dbReference type="PANTHER" id="PTHR35038:SF8">
    <property type="entry name" value="C-TYPE POLYHEME CYTOCHROME OMCC"/>
    <property type="match status" value="1"/>
</dbReference>
<dbReference type="Proteomes" id="UP000180057">
    <property type="component" value="Unassembled WGS sequence"/>
</dbReference>
<dbReference type="RefSeq" id="WP_071388901.1">
    <property type="nucleotide sequence ID" value="NZ_MLQS01000001.1"/>
</dbReference>
<sequence>MKKVSLSLLFSLFLLGLFATVALAEGPIGIQDPVDGYNEEAEPSDVSNVNPNANKTGVLDLKLNHSGQLVPSFDKGGSRHGNYLNNTNTCATCHQTHTASSRNLIFADNVYQSCIACHDGTGGGASRNVLNTDYDFVMTRNSPNGSGSTATTAGTFAGTHASNMSVHLTTGTVAIKAAPGGNPEGDGKAFTCASCHNPHGSYSNKYLHHNPNGMATKPVTEGGKGLKNIKVVNTLSGLTAADQYVFHRENGKIVLKQRVGNNYVTDKSPWLNGSWEFSTSAANTSLTDSQAGVTVDRGVNANEAPFISGDNVNSITKVTVNRAYFVELPTDRRDLWTGNDHLRGIQMSEFCASCHTDYLASRGVGVNDGKSYFNADKDIYGHTTNTNSFTCVRCHYAHGTTAEIMIDAKGNSISSLTASGAMTKEQAHDYMLDVNPSSALKKFTNMSSCWACHNSSKSGNVINTNRLIDDRPTGMPANR</sequence>
<gene>
    <name evidence="4" type="ORF">BKP45_06830</name>
</gene>
<dbReference type="GO" id="GO:0016491">
    <property type="term" value="F:oxidoreductase activity"/>
    <property type="evidence" value="ECO:0007669"/>
    <property type="project" value="TreeGrafter"/>
</dbReference>
<name>A0A1S2MCN7_9BACI</name>